<evidence type="ECO:0000313" key="2">
    <source>
        <dbReference type="Proteomes" id="UP001500936"/>
    </source>
</evidence>
<dbReference type="Proteomes" id="UP001500936">
    <property type="component" value="Unassembled WGS sequence"/>
</dbReference>
<gene>
    <name evidence="1" type="ORF">GCM10023187_37050</name>
</gene>
<organism evidence="1 2">
    <name type="scientific">Nibrella viscosa</name>
    <dbReference type="NCBI Taxonomy" id="1084524"/>
    <lineage>
        <taxon>Bacteria</taxon>
        <taxon>Pseudomonadati</taxon>
        <taxon>Bacteroidota</taxon>
        <taxon>Cytophagia</taxon>
        <taxon>Cytophagales</taxon>
        <taxon>Spirosomataceae</taxon>
        <taxon>Nibrella</taxon>
    </lineage>
</organism>
<reference evidence="2" key="1">
    <citation type="journal article" date="2019" name="Int. J. Syst. Evol. Microbiol.">
        <title>The Global Catalogue of Microorganisms (GCM) 10K type strain sequencing project: providing services to taxonomists for standard genome sequencing and annotation.</title>
        <authorList>
            <consortium name="The Broad Institute Genomics Platform"/>
            <consortium name="The Broad Institute Genome Sequencing Center for Infectious Disease"/>
            <person name="Wu L."/>
            <person name="Ma J."/>
        </authorList>
    </citation>
    <scope>NUCLEOTIDE SEQUENCE [LARGE SCALE GENOMIC DNA]</scope>
    <source>
        <strain evidence="2">JCM 17925</strain>
    </source>
</reference>
<proteinExistence type="predicted"/>
<accession>A0ABP8KN25</accession>
<sequence>MKKALLYCGIVAILGGCSEAPDKLGRLDLVKWRQDRGGCNGLRSTLVPDLKAVQQDLKGRSSNEIGQLLGRPDINQIADRGQKFYIYFLEKGPHCDDTKAKSAAPSVAIRMSAVGVATEVTFQNGLP</sequence>
<dbReference type="EMBL" id="BAABHB010000008">
    <property type="protein sequence ID" value="GAA4411359.1"/>
    <property type="molecule type" value="Genomic_DNA"/>
</dbReference>
<protein>
    <recommendedName>
        <fullName evidence="3">Lipoprotein</fullName>
    </recommendedName>
</protein>
<name>A0ABP8KN25_9BACT</name>
<comment type="caution">
    <text evidence="1">The sequence shown here is derived from an EMBL/GenBank/DDBJ whole genome shotgun (WGS) entry which is preliminary data.</text>
</comment>
<dbReference type="PROSITE" id="PS51257">
    <property type="entry name" value="PROKAR_LIPOPROTEIN"/>
    <property type="match status" value="1"/>
</dbReference>
<keyword evidence="2" id="KW-1185">Reference proteome</keyword>
<dbReference type="RefSeq" id="WP_345269401.1">
    <property type="nucleotide sequence ID" value="NZ_BAABHB010000008.1"/>
</dbReference>
<evidence type="ECO:0000313" key="1">
    <source>
        <dbReference type="EMBL" id="GAA4411359.1"/>
    </source>
</evidence>
<evidence type="ECO:0008006" key="3">
    <source>
        <dbReference type="Google" id="ProtNLM"/>
    </source>
</evidence>